<organism evidence="1 2">
    <name type="scientific">Pseudomonas fluorescens</name>
    <dbReference type="NCBI Taxonomy" id="294"/>
    <lineage>
        <taxon>Bacteria</taxon>
        <taxon>Pseudomonadati</taxon>
        <taxon>Pseudomonadota</taxon>
        <taxon>Gammaproteobacteria</taxon>
        <taxon>Pseudomonadales</taxon>
        <taxon>Pseudomonadaceae</taxon>
        <taxon>Pseudomonas</taxon>
    </lineage>
</organism>
<evidence type="ECO:0000313" key="2">
    <source>
        <dbReference type="Proteomes" id="UP000409037"/>
    </source>
</evidence>
<dbReference type="EMBL" id="CABVHU010000001">
    <property type="protein sequence ID" value="VVN70077.1"/>
    <property type="molecule type" value="Genomic_DNA"/>
</dbReference>
<reference evidence="1 2" key="1">
    <citation type="submission" date="2019-09" db="EMBL/GenBank/DDBJ databases">
        <authorList>
            <person name="Chandra G."/>
            <person name="Truman W A."/>
        </authorList>
    </citation>
    <scope>NUCLEOTIDE SEQUENCE [LARGE SCALE GENOMIC DNA]</scope>
    <source>
        <strain evidence="1">PS833</strain>
    </source>
</reference>
<gene>
    <name evidence="1" type="ORF">PS833_00353</name>
</gene>
<sequence length="198" mass="22203">MNKIDDAMAELTKAHIKYKLGGSFQRLNQVVSKWPSSLRRSAQLDDFFNCYEPIGVKIETGFTPLKFVSLDALEKAQIGYKWINGDGGKKINQDWNENYVVFMDDLGGGKPIVALTDIENTPIFASYGPVAPFQIADSLAEFLSALAKLIEVVYGEFNIFDISDDDGVNPSFVARLDVEIAPILGERNYQNFFDYFYG</sequence>
<dbReference type="AlphaFoldDB" id="A0A5E7A2B6"/>
<dbReference type="RefSeq" id="WP_150796315.1">
    <property type="nucleotide sequence ID" value="NZ_CABVHU010000001.1"/>
</dbReference>
<evidence type="ECO:0008006" key="3">
    <source>
        <dbReference type="Google" id="ProtNLM"/>
    </source>
</evidence>
<dbReference type="Proteomes" id="UP000409037">
    <property type="component" value="Unassembled WGS sequence"/>
</dbReference>
<evidence type="ECO:0000313" key="1">
    <source>
        <dbReference type="EMBL" id="VVN70077.1"/>
    </source>
</evidence>
<proteinExistence type="predicted"/>
<dbReference type="OrthoDB" id="6612321at2"/>
<accession>A0A5E7A2B6</accession>
<name>A0A5E7A2B6_PSEFL</name>
<protein>
    <recommendedName>
        <fullName evidence="3">Knr4/Smi1-like domain-containing protein</fullName>
    </recommendedName>
</protein>